<organism evidence="7 8">
    <name type="scientific">Rapidithrix thailandica</name>
    <dbReference type="NCBI Taxonomy" id="413964"/>
    <lineage>
        <taxon>Bacteria</taxon>
        <taxon>Pseudomonadati</taxon>
        <taxon>Bacteroidota</taxon>
        <taxon>Cytophagia</taxon>
        <taxon>Cytophagales</taxon>
        <taxon>Flammeovirgaceae</taxon>
        <taxon>Rapidithrix</taxon>
    </lineage>
</organism>
<dbReference type="InterPro" id="IPR014284">
    <property type="entry name" value="RNA_pol_sigma-70_dom"/>
</dbReference>
<evidence type="ECO:0000256" key="2">
    <source>
        <dbReference type="ARBA" id="ARBA00023015"/>
    </source>
</evidence>
<dbReference type="Gene3D" id="1.10.1740.10">
    <property type="match status" value="1"/>
</dbReference>
<feature type="domain" description="RNA polymerase sigma factor 70 region 4 type 2" evidence="6">
    <location>
        <begin position="127"/>
        <end position="177"/>
    </location>
</feature>
<evidence type="ECO:0000259" key="5">
    <source>
        <dbReference type="Pfam" id="PF04542"/>
    </source>
</evidence>
<dbReference type="InterPro" id="IPR014327">
    <property type="entry name" value="RNA_pol_sigma70_bacteroid"/>
</dbReference>
<dbReference type="GO" id="GO:0006352">
    <property type="term" value="P:DNA-templated transcription initiation"/>
    <property type="evidence" value="ECO:0007669"/>
    <property type="project" value="InterPro"/>
</dbReference>
<dbReference type="Pfam" id="PF04542">
    <property type="entry name" value="Sigma70_r2"/>
    <property type="match status" value="1"/>
</dbReference>
<dbReference type="GO" id="GO:0016987">
    <property type="term" value="F:sigma factor activity"/>
    <property type="evidence" value="ECO:0007669"/>
    <property type="project" value="UniProtKB-KW"/>
</dbReference>
<name>A0AAW9S8S1_9BACT</name>
<dbReference type="SUPFAM" id="SSF88659">
    <property type="entry name" value="Sigma3 and sigma4 domains of RNA polymerase sigma factors"/>
    <property type="match status" value="1"/>
</dbReference>
<protein>
    <submittedName>
        <fullName evidence="7">RNA polymerase sigma-70 factor</fullName>
    </submittedName>
</protein>
<evidence type="ECO:0000256" key="1">
    <source>
        <dbReference type="ARBA" id="ARBA00010641"/>
    </source>
</evidence>
<reference evidence="7 8" key="1">
    <citation type="submission" date="2024-04" db="EMBL/GenBank/DDBJ databases">
        <title>Novel genus in family Flammeovirgaceae.</title>
        <authorList>
            <person name="Nguyen T.H."/>
            <person name="Vuong T.Q."/>
            <person name="Le H."/>
            <person name="Kim S.-G."/>
        </authorList>
    </citation>
    <scope>NUCLEOTIDE SEQUENCE [LARGE SCALE GENOMIC DNA]</scope>
    <source>
        <strain evidence="7 8">JCM 23209</strain>
    </source>
</reference>
<sequence>MYEPTNYESEKKWVRALAQGCRQAYRHLFDVYHKKVYHASRKMGLSHEDAEGVVQDVFLALWEQHKQLDPSLSVNALLITIAKRNIIKKIRKAALNIQYYEWVVHRNEAQVNTTEDEVIFTDLEAYVQQGIDQMPSARKEIFLLNKKQGMTSEEIALRLNLSKRTVENQLYRASKFLKDHLAKESYLQKICTLVLVMFLA</sequence>
<dbReference type="InterPro" id="IPR039425">
    <property type="entry name" value="RNA_pol_sigma-70-like"/>
</dbReference>
<dbReference type="InterPro" id="IPR013324">
    <property type="entry name" value="RNA_pol_sigma_r3/r4-like"/>
</dbReference>
<accession>A0AAW9S8S1</accession>
<evidence type="ECO:0000256" key="4">
    <source>
        <dbReference type="ARBA" id="ARBA00023163"/>
    </source>
</evidence>
<dbReference type="InterPro" id="IPR036388">
    <property type="entry name" value="WH-like_DNA-bd_sf"/>
</dbReference>
<dbReference type="PANTHER" id="PTHR43133">
    <property type="entry name" value="RNA POLYMERASE ECF-TYPE SIGMA FACTO"/>
    <property type="match status" value="1"/>
</dbReference>
<feature type="domain" description="RNA polymerase sigma-70 region 2" evidence="5">
    <location>
        <begin position="28"/>
        <end position="94"/>
    </location>
</feature>
<proteinExistence type="inferred from homology"/>
<dbReference type="NCBIfam" id="TIGR02985">
    <property type="entry name" value="Sig70_bacteroi1"/>
    <property type="match status" value="1"/>
</dbReference>
<dbReference type="GO" id="GO:0003677">
    <property type="term" value="F:DNA binding"/>
    <property type="evidence" value="ECO:0007669"/>
    <property type="project" value="InterPro"/>
</dbReference>
<dbReference type="AlphaFoldDB" id="A0AAW9S8S1"/>
<gene>
    <name evidence="7" type="ORF">AAG747_07405</name>
</gene>
<dbReference type="Gene3D" id="1.10.10.10">
    <property type="entry name" value="Winged helix-like DNA-binding domain superfamily/Winged helix DNA-binding domain"/>
    <property type="match status" value="1"/>
</dbReference>
<dbReference type="Proteomes" id="UP001403385">
    <property type="component" value="Unassembled WGS sequence"/>
</dbReference>
<keyword evidence="2" id="KW-0805">Transcription regulation</keyword>
<dbReference type="InterPro" id="IPR013249">
    <property type="entry name" value="RNA_pol_sigma70_r4_t2"/>
</dbReference>
<dbReference type="SUPFAM" id="SSF88946">
    <property type="entry name" value="Sigma2 domain of RNA polymerase sigma factors"/>
    <property type="match status" value="1"/>
</dbReference>
<keyword evidence="3" id="KW-0731">Sigma factor</keyword>
<keyword evidence="8" id="KW-1185">Reference proteome</keyword>
<keyword evidence="4" id="KW-0804">Transcription</keyword>
<dbReference type="NCBIfam" id="TIGR02937">
    <property type="entry name" value="sigma70-ECF"/>
    <property type="match status" value="1"/>
</dbReference>
<comment type="caution">
    <text evidence="7">The sequence shown here is derived from an EMBL/GenBank/DDBJ whole genome shotgun (WGS) entry which is preliminary data.</text>
</comment>
<dbReference type="RefSeq" id="WP_346820513.1">
    <property type="nucleotide sequence ID" value="NZ_JBDKWZ010000003.1"/>
</dbReference>
<dbReference type="EMBL" id="JBDKWZ010000003">
    <property type="protein sequence ID" value="MEN7547728.1"/>
    <property type="molecule type" value="Genomic_DNA"/>
</dbReference>
<evidence type="ECO:0000313" key="8">
    <source>
        <dbReference type="Proteomes" id="UP001403385"/>
    </source>
</evidence>
<dbReference type="InterPro" id="IPR013325">
    <property type="entry name" value="RNA_pol_sigma_r2"/>
</dbReference>
<evidence type="ECO:0000259" key="6">
    <source>
        <dbReference type="Pfam" id="PF08281"/>
    </source>
</evidence>
<comment type="similarity">
    <text evidence="1">Belongs to the sigma-70 factor family. ECF subfamily.</text>
</comment>
<dbReference type="PANTHER" id="PTHR43133:SF46">
    <property type="entry name" value="RNA POLYMERASE SIGMA-70 FACTOR ECF SUBFAMILY"/>
    <property type="match status" value="1"/>
</dbReference>
<evidence type="ECO:0000313" key="7">
    <source>
        <dbReference type="EMBL" id="MEN7547728.1"/>
    </source>
</evidence>
<dbReference type="InterPro" id="IPR007627">
    <property type="entry name" value="RNA_pol_sigma70_r2"/>
</dbReference>
<dbReference type="Pfam" id="PF08281">
    <property type="entry name" value="Sigma70_r4_2"/>
    <property type="match status" value="1"/>
</dbReference>
<evidence type="ECO:0000256" key="3">
    <source>
        <dbReference type="ARBA" id="ARBA00023082"/>
    </source>
</evidence>